<dbReference type="PANTHER" id="PTHR14237">
    <property type="entry name" value="MOLYBDOPTERIN COFACTOR SULFURASE MOSC"/>
    <property type="match status" value="1"/>
</dbReference>
<dbReference type="SUPFAM" id="SSF141673">
    <property type="entry name" value="MOSC N-terminal domain-like"/>
    <property type="match status" value="1"/>
</dbReference>
<dbReference type="PROSITE" id="PS51340">
    <property type="entry name" value="MOSC"/>
    <property type="match status" value="1"/>
</dbReference>
<gene>
    <name evidence="2" type="ORF">J2I47_08905</name>
</gene>
<comment type="caution">
    <text evidence="2">The sequence shown here is derived from an EMBL/GenBank/DDBJ whole genome shotgun (WGS) entry which is preliminary data.</text>
</comment>
<proteinExistence type="predicted"/>
<dbReference type="InterPro" id="IPR005302">
    <property type="entry name" value="MoCF_Sase_C"/>
</dbReference>
<evidence type="ECO:0000313" key="3">
    <source>
        <dbReference type="Proteomes" id="UP000664034"/>
    </source>
</evidence>
<dbReference type="Pfam" id="PF03476">
    <property type="entry name" value="MOSC_N"/>
    <property type="match status" value="1"/>
</dbReference>
<dbReference type="GO" id="GO:0030151">
    <property type="term" value="F:molybdenum ion binding"/>
    <property type="evidence" value="ECO:0007669"/>
    <property type="project" value="InterPro"/>
</dbReference>
<evidence type="ECO:0000259" key="1">
    <source>
        <dbReference type="PROSITE" id="PS51340"/>
    </source>
</evidence>
<accession>A0A939GH22</accession>
<dbReference type="InterPro" id="IPR011037">
    <property type="entry name" value="Pyrv_Knase-like_insert_dom_sf"/>
</dbReference>
<name>A0A939GH22_9BACT</name>
<dbReference type="SUPFAM" id="SSF50800">
    <property type="entry name" value="PK beta-barrel domain-like"/>
    <property type="match status" value="1"/>
</dbReference>
<dbReference type="PANTHER" id="PTHR14237:SF19">
    <property type="entry name" value="MITOCHONDRIAL AMIDOXIME REDUCING COMPONENT 1"/>
    <property type="match status" value="1"/>
</dbReference>
<reference evidence="2" key="1">
    <citation type="submission" date="2021-03" db="EMBL/GenBank/DDBJ databases">
        <title>Fibrella sp. HMF5335 genome sequencing and assembly.</title>
        <authorList>
            <person name="Kang H."/>
            <person name="Kim H."/>
            <person name="Bae S."/>
            <person name="Joh K."/>
        </authorList>
    </citation>
    <scope>NUCLEOTIDE SEQUENCE</scope>
    <source>
        <strain evidence="2">HMF5335</strain>
    </source>
</reference>
<dbReference type="GO" id="GO:0030170">
    <property type="term" value="F:pyridoxal phosphate binding"/>
    <property type="evidence" value="ECO:0007669"/>
    <property type="project" value="InterPro"/>
</dbReference>
<sequence>MLTVSQLFVFPVKSLAGFPVPAAVVTDRGLQHDRRWMLVDAHNQFLTLREYPKMALLHTALIDNQLVVTSGEQPASPLTIPIRDDNGDGEDVTIWNATVRARSEGKEAADWFSDVLGGYCKLVFMPESSNRPVDTTSGYHPAGKLTSFADAYPFLLLGEASMNELNSRLPEPYSILRFRPNIVFAGGTPYQEDEIEHFTINGISFTGLENCARCKIPNVDPATGMVSPTNQPLKTLAGYRNVNRNIIFGRNTVHSGTGTIRVGDALILQ</sequence>
<organism evidence="2 3">
    <name type="scientific">Fibrella rubiginis</name>
    <dbReference type="NCBI Taxonomy" id="2817060"/>
    <lineage>
        <taxon>Bacteria</taxon>
        <taxon>Pseudomonadati</taxon>
        <taxon>Bacteroidota</taxon>
        <taxon>Cytophagia</taxon>
        <taxon>Cytophagales</taxon>
        <taxon>Spirosomataceae</taxon>
        <taxon>Fibrella</taxon>
    </lineage>
</organism>
<dbReference type="GO" id="GO:0003824">
    <property type="term" value="F:catalytic activity"/>
    <property type="evidence" value="ECO:0007669"/>
    <property type="project" value="InterPro"/>
</dbReference>
<dbReference type="Proteomes" id="UP000664034">
    <property type="component" value="Unassembled WGS sequence"/>
</dbReference>
<dbReference type="EMBL" id="JAFMYV010000003">
    <property type="protein sequence ID" value="MBO0936660.1"/>
    <property type="molecule type" value="Genomic_DNA"/>
</dbReference>
<keyword evidence="3" id="KW-1185">Reference proteome</keyword>
<dbReference type="AlphaFoldDB" id="A0A939GH22"/>
<evidence type="ECO:0000313" key="2">
    <source>
        <dbReference type="EMBL" id="MBO0936660.1"/>
    </source>
</evidence>
<dbReference type="RefSeq" id="WP_207364207.1">
    <property type="nucleotide sequence ID" value="NZ_JAFMYV010000003.1"/>
</dbReference>
<protein>
    <submittedName>
        <fullName evidence="2">MOSC N-terminal beta barrel domain-containing protein</fullName>
    </submittedName>
</protein>
<dbReference type="Pfam" id="PF03473">
    <property type="entry name" value="MOSC"/>
    <property type="match status" value="1"/>
</dbReference>
<feature type="domain" description="MOSC" evidence="1">
    <location>
        <begin position="125"/>
        <end position="269"/>
    </location>
</feature>
<dbReference type="InterPro" id="IPR005303">
    <property type="entry name" value="MOCOS_middle"/>
</dbReference>